<dbReference type="InParanoid" id="E9HTS8"/>
<gene>
    <name evidence="5" type="ORF">DAPPUDRAFT_219494</name>
</gene>
<evidence type="ECO:0000313" key="5">
    <source>
        <dbReference type="EMBL" id="EFX64857.1"/>
    </source>
</evidence>
<dbReference type="Pfam" id="PF03364">
    <property type="entry name" value="Polyketide_cyc"/>
    <property type="match status" value="1"/>
</dbReference>
<dbReference type="GO" id="GO:0048039">
    <property type="term" value="F:ubiquinone binding"/>
    <property type="evidence" value="ECO:0007669"/>
    <property type="project" value="InterPro"/>
</dbReference>
<dbReference type="eggNOG" id="KOG3177">
    <property type="taxonomic scope" value="Eukaryota"/>
</dbReference>
<dbReference type="PhylomeDB" id="E9HTS8"/>
<evidence type="ECO:0000256" key="3">
    <source>
        <dbReference type="ARBA" id="ARBA00024947"/>
    </source>
</evidence>
<comment type="similarity">
    <text evidence="1">Belongs to the COQ10 family.</text>
</comment>
<dbReference type="GO" id="GO:0005739">
    <property type="term" value="C:mitochondrion"/>
    <property type="evidence" value="ECO:0000318"/>
    <property type="project" value="GO_Central"/>
</dbReference>
<dbReference type="InterPro" id="IPR005031">
    <property type="entry name" value="COQ10_START"/>
</dbReference>
<name>E9HTS8_DAPPU</name>
<accession>E9HTS8</accession>
<comment type="function">
    <text evidence="3">Required for the function of coenzyme Q in the respiratory chain. May serve as a chaperone or may be involved in the transport of Q6 from its site of synthesis to the catalytic sites of the respiratory complexes.</text>
</comment>
<dbReference type="InterPro" id="IPR023393">
    <property type="entry name" value="START-like_dom_sf"/>
</dbReference>
<dbReference type="InterPro" id="IPR044996">
    <property type="entry name" value="COQ10-like"/>
</dbReference>
<evidence type="ECO:0000256" key="1">
    <source>
        <dbReference type="ARBA" id="ARBA00006885"/>
    </source>
</evidence>
<sequence>MLLEQIQLVSQRLIRHRCNSTQGNHGTILSKKSRAIQPLPLIVISQRNFKLSGGLGNNRKDFSERKILGYSMEELFNIVAEVEKYKHFVPYCLNSVVTSQTSAKRFTADLTIGFPPLLVENYTASFMLTSPTLVKSVYIRGNLFNHLETIWKFSPGPSGDPKSCTFDFYMSFEFRSLLHTQLSQMFFDNVVNKITDAFSVEAKRRYGPPSITNEYV</sequence>
<organism evidence="5 6">
    <name type="scientific">Daphnia pulex</name>
    <name type="common">Water flea</name>
    <dbReference type="NCBI Taxonomy" id="6669"/>
    <lineage>
        <taxon>Eukaryota</taxon>
        <taxon>Metazoa</taxon>
        <taxon>Ecdysozoa</taxon>
        <taxon>Arthropoda</taxon>
        <taxon>Crustacea</taxon>
        <taxon>Branchiopoda</taxon>
        <taxon>Diplostraca</taxon>
        <taxon>Cladocera</taxon>
        <taxon>Anomopoda</taxon>
        <taxon>Daphniidae</taxon>
        <taxon>Daphnia</taxon>
    </lineage>
</organism>
<evidence type="ECO:0000256" key="2">
    <source>
        <dbReference type="ARBA" id="ARBA00011814"/>
    </source>
</evidence>
<dbReference type="KEGG" id="dpx:DAPPUDRAFT_219494"/>
<evidence type="ECO:0000259" key="4">
    <source>
        <dbReference type="Pfam" id="PF03364"/>
    </source>
</evidence>
<dbReference type="OMA" id="IDGPFKY"/>
<dbReference type="EMBL" id="GL732783">
    <property type="protein sequence ID" value="EFX64857.1"/>
    <property type="molecule type" value="Genomic_DNA"/>
</dbReference>
<reference evidence="5 6" key="1">
    <citation type="journal article" date="2011" name="Science">
        <title>The ecoresponsive genome of Daphnia pulex.</title>
        <authorList>
            <person name="Colbourne J.K."/>
            <person name="Pfrender M.E."/>
            <person name="Gilbert D."/>
            <person name="Thomas W.K."/>
            <person name="Tucker A."/>
            <person name="Oakley T.H."/>
            <person name="Tokishita S."/>
            <person name="Aerts A."/>
            <person name="Arnold G.J."/>
            <person name="Basu M.K."/>
            <person name="Bauer D.J."/>
            <person name="Caceres C.E."/>
            <person name="Carmel L."/>
            <person name="Casola C."/>
            <person name="Choi J.H."/>
            <person name="Detter J.C."/>
            <person name="Dong Q."/>
            <person name="Dusheyko S."/>
            <person name="Eads B.D."/>
            <person name="Frohlich T."/>
            <person name="Geiler-Samerotte K.A."/>
            <person name="Gerlach D."/>
            <person name="Hatcher P."/>
            <person name="Jogdeo S."/>
            <person name="Krijgsveld J."/>
            <person name="Kriventseva E.V."/>
            <person name="Kultz D."/>
            <person name="Laforsch C."/>
            <person name="Lindquist E."/>
            <person name="Lopez J."/>
            <person name="Manak J.R."/>
            <person name="Muller J."/>
            <person name="Pangilinan J."/>
            <person name="Patwardhan R.P."/>
            <person name="Pitluck S."/>
            <person name="Pritham E.J."/>
            <person name="Rechtsteiner A."/>
            <person name="Rho M."/>
            <person name="Rogozin I.B."/>
            <person name="Sakarya O."/>
            <person name="Salamov A."/>
            <person name="Schaack S."/>
            <person name="Shapiro H."/>
            <person name="Shiga Y."/>
            <person name="Skalitzky C."/>
            <person name="Smith Z."/>
            <person name="Souvorov A."/>
            <person name="Sung W."/>
            <person name="Tang Z."/>
            <person name="Tsuchiya D."/>
            <person name="Tu H."/>
            <person name="Vos H."/>
            <person name="Wang M."/>
            <person name="Wolf Y.I."/>
            <person name="Yamagata H."/>
            <person name="Yamada T."/>
            <person name="Ye Y."/>
            <person name="Shaw J.R."/>
            <person name="Andrews J."/>
            <person name="Crease T.J."/>
            <person name="Tang H."/>
            <person name="Lucas S.M."/>
            <person name="Robertson H.M."/>
            <person name="Bork P."/>
            <person name="Koonin E.V."/>
            <person name="Zdobnov E.M."/>
            <person name="Grigoriev I.V."/>
            <person name="Lynch M."/>
            <person name="Boore J.L."/>
        </authorList>
    </citation>
    <scope>NUCLEOTIDE SEQUENCE [LARGE SCALE GENOMIC DNA]</scope>
</reference>
<dbReference type="PANTHER" id="PTHR12901">
    <property type="entry name" value="SPERM PROTEIN HOMOLOG"/>
    <property type="match status" value="1"/>
</dbReference>
<dbReference type="Proteomes" id="UP000000305">
    <property type="component" value="Unassembled WGS sequence"/>
</dbReference>
<dbReference type="HOGENOM" id="CLU_079653_0_0_1"/>
<dbReference type="CDD" id="cd07813">
    <property type="entry name" value="COQ10p_like"/>
    <property type="match status" value="1"/>
</dbReference>
<evidence type="ECO:0000313" key="6">
    <source>
        <dbReference type="Proteomes" id="UP000000305"/>
    </source>
</evidence>
<dbReference type="FunCoup" id="E9HTS8">
    <property type="interactions" value="442"/>
</dbReference>
<dbReference type="STRING" id="6669.E9HTS8"/>
<dbReference type="AlphaFoldDB" id="E9HTS8"/>
<comment type="subunit">
    <text evidence="2">Interacts with coenzyme Q.</text>
</comment>
<dbReference type="PANTHER" id="PTHR12901:SF10">
    <property type="entry name" value="COENZYME Q-BINDING PROTEIN COQ10, MITOCHONDRIAL"/>
    <property type="match status" value="1"/>
</dbReference>
<protein>
    <recommendedName>
        <fullName evidence="4">Coenzyme Q-binding protein COQ10 START domain-containing protein</fullName>
    </recommendedName>
</protein>
<dbReference type="GO" id="GO:0045333">
    <property type="term" value="P:cellular respiration"/>
    <property type="evidence" value="ECO:0007669"/>
    <property type="project" value="InterPro"/>
</dbReference>
<keyword evidence="6" id="KW-1185">Reference proteome</keyword>
<dbReference type="OrthoDB" id="292693at2759"/>
<proteinExistence type="inferred from homology"/>
<feature type="domain" description="Coenzyme Q-binding protein COQ10 START" evidence="4">
    <location>
        <begin position="69"/>
        <end position="198"/>
    </location>
</feature>
<dbReference type="SUPFAM" id="SSF55961">
    <property type="entry name" value="Bet v1-like"/>
    <property type="match status" value="1"/>
</dbReference>
<dbReference type="Gene3D" id="3.30.530.20">
    <property type="match status" value="1"/>
</dbReference>